<comment type="caution">
    <text evidence="2">The sequence shown here is derived from an EMBL/GenBank/DDBJ whole genome shotgun (WGS) entry which is preliminary data.</text>
</comment>
<evidence type="ECO:0000313" key="3">
    <source>
        <dbReference type="Proteomes" id="UP000028022"/>
    </source>
</evidence>
<sequence>MGLVFSPVKDTRAFLTSATSTSSTKEDQDPQLGHRPRYLGELYPQF</sequence>
<protein>
    <submittedName>
        <fullName evidence="2">Uncharacterized protein</fullName>
    </submittedName>
</protein>
<dbReference type="EMBL" id="JPFZ01000006">
    <property type="protein sequence ID" value="KEQ49036.1"/>
    <property type="molecule type" value="Genomic_DNA"/>
</dbReference>
<proteinExistence type="predicted"/>
<evidence type="ECO:0000313" key="2">
    <source>
        <dbReference type="EMBL" id="KEQ49036.1"/>
    </source>
</evidence>
<gene>
    <name evidence="2" type="ORF">SK608_0030</name>
</gene>
<name>A0A081R1G3_STRMT</name>
<dbReference type="Proteomes" id="UP000028022">
    <property type="component" value="Unassembled WGS sequence"/>
</dbReference>
<organism evidence="2 3">
    <name type="scientific">Streptococcus mitis</name>
    <dbReference type="NCBI Taxonomy" id="28037"/>
    <lineage>
        <taxon>Bacteria</taxon>
        <taxon>Bacillati</taxon>
        <taxon>Bacillota</taxon>
        <taxon>Bacilli</taxon>
        <taxon>Lactobacillales</taxon>
        <taxon>Streptococcaceae</taxon>
        <taxon>Streptococcus</taxon>
        <taxon>Streptococcus mitis group</taxon>
    </lineage>
</organism>
<dbReference type="AlphaFoldDB" id="A0A081R1G3"/>
<feature type="region of interest" description="Disordered" evidence="1">
    <location>
        <begin position="16"/>
        <end position="46"/>
    </location>
</feature>
<evidence type="ECO:0000256" key="1">
    <source>
        <dbReference type="SAM" id="MobiDB-lite"/>
    </source>
</evidence>
<reference evidence="2 3" key="1">
    <citation type="submission" date="2014-05" db="EMBL/GenBank/DDBJ databases">
        <authorList>
            <person name="Daugherty S.C."/>
            <person name="Tallon L.J."/>
            <person name="Sadzewicz L."/>
            <person name="Kilian M."/>
            <person name="Tettelin H."/>
        </authorList>
    </citation>
    <scope>NUCLEOTIDE SEQUENCE [LARGE SCALE GENOMIC DNA]</scope>
    <source>
        <strain evidence="2 3">SK608</strain>
    </source>
</reference>
<accession>A0A081R1G3</accession>